<dbReference type="PANTHER" id="PTHR43377">
    <property type="entry name" value="BILIVERDIN REDUCTASE A"/>
    <property type="match status" value="1"/>
</dbReference>
<dbReference type="InterPro" id="IPR055170">
    <property type="entry name" value="GFO_IDH_MocA-like_dom"/>
</dbReference>
<protein>
    <submittedName>
        <fullName evidence="3">Gfo/Idh/MocA family oxidoreductase</fullName>
    </submittedName>
</protein>
<dbReference type="GO" id="GO:0000166">
    <property type="term" value="F:nucleotide binding"/>
    <property type="evidence" value="ECO:0007669"/>
    <property type="project" value="InterPro"/>
</dbReference>
<name>A0A9J6ZFY0_9BACL</name>
<evidence type="ECO:0000259" key="2">
    <source>
        <dbReference type="Pfam" id="PF22725"/>
    </source>
</evidence>
<gene>
    <name evidence="3" type="ORF">NAG76_02005</name>
</gene>
<dbReference type="Proteomes" id="UP001056756">
    <property type="component" value="Chromosome"/>
</dbReference>
<reference evidence="3" key="1">
    <citation type="submission" date="2022-05" db="EMBL/GenBank/DDBJ databases">
        <title>Novel bacterial taxa in a minimal lignocellulolytic consortium and its capacity to transform plastics disclosed by genome-resolved metagenomics.</title>
        <authorList>
            <person name="Rodriguez C.A.D."/>
            <person name="Diaz-Garcia L."/>
            <person name="Herrera K."/>
            <person name="Tarazona N.A."/>
            <person name="Sproer C."/>
            <person name="Overmann J."/>
            <person name="Jimenez D.J."/>
        </authorList>
    </citation>
    <scope>NUCLEOTIDE SEQUENCE</scope>
    <source>
        <strain evidence="3">MAG5</strain>
    </source>
</reference>
<dbReference type="InterPro" id="IPR051450">
    <property type="entry name" value="Gfo/Idh/MocA_Oxidoreductases"/>
</dbReference>
<dbReference type="InterPro" id="IPR000683">
    <property type="entry name" value="Gfo/Idh/MocA-like_OxRdtase_N"/>
</dbReference>
<feature type="domain" description="GFO/IDH/MocA-like oxidoreductase" evidence="2">
    <location>
        <begin position="132"/>
        <end position="252"/>
    </location>
</feature>
<dbReference type="InterPro" id="IPR036291">
    <property type="entry name" value="NAD(P)-bd_dom_sf"/>
</dbReference>
<organism evidence="3 4">
    <name type="scientific">Candidatus Pristimantibacillus lignocellulolyticus</name>
    <dbReference type="NCBI Taxonomy" id="2994561"/>
    <lineage>
        <taxon>Bacteria</taxon>
        <taxon>Bacillati</taxon>
        <taxon>Bacillota</taxon>
        <taxon>Bacilli</taxon>
        <taxon>Bacillales</taxon>
        <taxon>Paenibacillaceae</taxon>
        <taxon>Candidatus Pristimantibacillus</taxon>
    </lineage>
</organism>
<accession>A0A9J6ZFY0</accession>
<proteinExistence type="predicted"/>
<evidence type="ECO:0000313" key="3">
    <source>
        <dbReference type="EMBL" id="URN95054.1"/>
    </source>
</evidence>
<feature type="domain" description="Gfo/Idh/MocA-like oxidoreductase N-terminal" evidence="1">
    <location>
        <begin position="5"/>
        <end position="119"/>
    </location>
</feature>
<dbReference type="Gene3D" id="3.40.50.720">
    <property type="entry name" value="NAD(P)-binding Rossmann-like Domain"/>
    <property type="match status" value="1"/>
</dbReference>
<dbReference type="Pfam" id="PF01408">
    <property type="entry name" value="GFO_IDH_MocA"/>
    <property type="match status" value="1"/>
</dbReference>
<dbReference type="AlphaFoldDB" id="A0A9J6ZFY0"/>
<evidence type="ECO:0000313" key="4">
    <source>
        <dbReference type="Proteomes" id="UP001056756"/>
    </source>
</evidence>
<dbReference type="EMBL" id="CP097899">
    <property type="protein sequence ID" value="URN95054.1"/>
    <property type="molecule type" value="Genomic_DNA"/>
</dbReference>
<dbReference type="KEGG" id="plig:NAG76_02005"/>
<evidence type="ECO:0000259" key="1">
    <source>
        <dbReference type="Pfam" id="PF01408"/>
    </source>
</evidence>
<dbReference type="Pfam" id="PF22725">
    <property type="entry name" value="GFO_IDH_MocA_C3"/>
    <property type="match status" value="1"/>
</dbReference>
<dbReference type="Gene3D" id="3.30.360.10">
    <property type="entry name" value="Dihydrodipicolinate Reductase, domain 2"/>
    <property type="match status" value="1"/>
</dbReference>
<dbReference type="SUPFAM" id="SSF51735">
    <property type="entry name" value="NAD(P)-binding Rossmann-fold domains"/>
    <property type="match status" value="1"/>
</dbReference>
<sequence>MSIYKVIIAGCGNMANVWADYALTREDTTIVGLVDIFPEAAKSFAERKDLQCPIFSDISEAIQATGANLVLDITVPASHYSIASTAMKLGCNVLAEKPLAETIDQCNELVSMAAEYGKTHAIMQNRRFDPRIRALRKLITDNTIGKVGFVSADFFIGAHFGGFRDAMESPLLLDMAIHTFDQARMILGADPVSVYCHEFNPQGSWYKGNAMALCIFEMSDGSVFDYRGSWCAEGAPTSWEASWRIIGDKGTAIWDGHGLPYADIMKPEPQEGKFMNEYDRLNGEEIVMPLTFHQGCLEDMFTALSEHRKPETDSSDNIYSMAMVMAAVESSRLGQKVNINQFLNKG</sequence>
<dbReference type="SUPFAM" id="SSF55347">
    <property type="entry name" value="Glyceraldehyde-3-phosphate dehydrogenase-like, C-terminal domain"/>
    <property type="match status" value="1"/>
</dbReference>
<dbReference type="PANTHER" id="PTHR43377:SF1">
    <property type="entry name" value="BILIVERDIN REDUCTASE A"/>
    <property type="match status" value="1"/>
</dbReference>